<evidence type="ECO:0000313" key="2">
    <source>
        <dbReference type="EMBL" id="EEH38911.2"/>
    </source>
</evidence>
<evidence type="ECO:0000256" key="1">
    <source>
        <dbReference type="SAM" id="MobiDB-lite"/>
    </source>
</evidence>
<dbReference type="Proteomes" id="UP000002059">
    <property type="component" value="Partially assembled WGS sequence"/>
</dbReference>
<sequence length="124" mass="13535">MALSGLLLTINGYESQLAINNLSHFLLFQLLKPALLSGTTPEFQSLKLIRSPEQGAATTISAAIGKEREGRGGRYLTDRSEAEPGEDDGDDWSSASTSHLYSPEDEARLWNDSLHVVGLSSEEW</sequence>
<feature type="compositionally biased region" description="Basic and acidic residues" evidence="1">
    <location>
        <begin position="65"/>
        <end position="82"/>
    </location>
</feature>
<dbReference type="OrthoDB" id="191139at2759"/>
<accession>C1GS78</accession>
<protein>
    <submittedName>
        <fullName evidence="2">Short-chain dehydrogenase</fullName>
    </submittedName>
</protein>
<dbReference type="GeneID" id="9099652"/>
<feature type="region of interest" description="Disordered" evidence="1">
    <location>
        <begin position="54"/>
        <end position="101"/>
    </location>
</feature>
<dbReference type="EMBL" id="KN293994">
    <property type="protein sequence ID" value="EEH38911.2"/>
    <property type="molecule type" value="Genomic_DNA"/>
</dbReference>
<dbReference type="AlphaFoldDB" id="C1GS78"/>
<dbReference type="OMA" id="HETGEPQ"/>
<reference evidence="2 3" key="1">
    <citation type="journal article" date="2011" name="PLoS Genet.">
        <title>Comparative genomic analysis of human fungal pathogens causing paracoccidioidomycosis.</title>
        <authorList>
            <person name="Desjardins C.A."/>
            <person name="Champion M.D."/>
            <person name="Holder J.W."/>
            <person name="Muszewska A."/>
            <person name="Goldberg J."/>
            <person name="Bailao A.M."/>
            <person name="Brigido M.M."/>
            <person name="Ferreira M.E."/>
            <person name="Garcia A.M."/>
            <person name="Grynberg M."/>
            <person name="Gujja S."/>
            <person name="Heiman D.I."/>
            <person name="Henn M.R."/>
            <person name="Kodira C.D."/>
            <person name="Leon-Narvaez H."/>
            <person name="Longo L.V."/>
            <person name="Ma L.J."/>
            <person name="Malavazi I."/>
            <person name="Matsuo A.L."/>
            <person name="Morais F.V."/>
            <person name="Pereira M."/>
            <person name="Rodriguez-Brito S."/>
            <person name="Sakthikumar S."/>
            <person name="Salem-Izacc S.M."/>
            <person name="Sykes S.M."/>
            <person name="Teixeira M.M."/>
            <person name="Vallejo M.C."/>
            <person name="Walter M.E."/>
            <person name="Yandava C."/>
            <person name="Young S."/>
            <person name="Zeng Q."/>
            <person name="Zucker J."/>
            <person name="Felipe M.S."/>
            <person name="Goldman G.H."/>
            <person name="Haas B.J."/>
            <person name="McEwen J.G."/>
            <person name="Nino-Vega G."/>
            <person name="Puccia R."/>
            <person name="San-Blas G."/>
            <person name="Soares C.M."/>
            <person name="Birren B.W."/>
            <person name="Cuomo C.A."/>
        </authorList>
    </citation>
    <scope>NUCLEOTIDE SEQUENCE [LARGE SCALE GENOMIC DNA]</scope>
    <source>
        <strain evidence="3">ATCC MYA-826 / Pb01</strain>
    </source>
</reference>
<name>C1GS78_PARBA</name>
<proteinExistence type="predicted"/>
<dbReference type="VEuPathDB" id="FungiDB:PAAG_01373"/>
<dbReference type="RefSeq" id="XP_015701237.1">
    <property type="nucleotide sequence ID" value="XM_015844329.1"/>
</dbReference>
<gene>
    <name evidence="2" type="ORF">PAAG_01373</name>
</gene>
<dbReference type="KEGG" id="pbl:PAAG_01373"/>
<keyword evidence="3" id="KW-1185">Reference proteome</keyword>
<dbReference type="HOGENOM" id="CLU_2004598_0_0_1"/>
<organism evidence="2 3">
    <name type="scientific">Paracoccidioides lutzii (strain ATCC MYA-826 / Pb01)</name>
    <name type="common">Paracoccidioides brasiliensis</name>
    <dbReference type="NCBI Taxonomy" id="502779"/>
    <lineage>
        <taxon>Eukaryota</taxon>
        <taxon>Fungi</taxon>
        <taxon>Dikarya</taxon>
        <taxon>Ascomycota</taxon>
        <taxon>Pezizomycotina</taxon>
        <taxon>Eurotiomycetes</taxon>
        <taxon>Eurotiomycetidae</taxon>
        <taxon>Onygenales</taxon>
        <taxon>Ajellomycetaceae</taxon>
        <taxon>Paracoccidioides</taxon>
    </lineage>
</organism>
<evidence type="ECO:0000313" key="3">
    <source>
        <dbReference type="Proteomes" id="UP000002059"/>
    </source>
</evidence>